<evidence type="ECO:0000313" key="2">
    <source>
        <dbReference type="Proteomes" id="UP000035352"/>
    </source>
</evidence>
<accession>A0A0G3BPR4</accession>
<dbReference type="AlphaFoldDB" id="A0A0G3BPR4"/>
<evidence type="ECO:0000313" key="1">
    <source>
        <dbReference type="EMBL" id="AKJ29978.1"/>
    </source>
</evidence>
<reference evidence="1 2" key="1">
    <citation type="submission" date="2015-05" db="EMBL/GenBank/DDBJ databases">
        <authorList>
            <person name="Tang B."/>
            <person name="Yu Y."/>
        </authorList>
    </citation>
    <scope>NUCLEOTIDE SEQUENCE [LARGE SCALE GENOMIC DNA]</scope>
    <source>
        <strain evidence="1 2">DSM 7029</strain>
    </source>
</reference>
<proteinExistence type="predicted"/>
<organism evidence="1 2">
    <name type="scientific">Caldimonas brevitalea</name>
    <dbReference type="NCBI Taxonomy" id="413882"/>
    <lineage>
        <taxon>Bacteria</taxon>
        <taxon>Pseudomonadati</taxon>
        <taxon>Pseudomonadota</taxon>
        <taxon>Betaproteobacteria</taxon>
        <taxon>Burkholderiales</taxon>
        <taxon>Sphaerotilaceae</taxon>
        <taxon>Caldimonas</taxon>
    </lineage>
</organism>
<dbReference type="Proteomes" id="UP000035352">
    <property type="component" value="Chromosome"/>
</dbReference>
<name>A0A0G3BPR4_9BURK</name>
<dbReference type="KEGG" id="pbh:AAW51_3287"/>
<dbReference type="EMBL" id="CP011371">
    <property type="protein sequence ID" value="AKJ29978.1"/>
    <property type="molecule type" value="Genomic_DNA"/>
</dbReference>
<protein>
    <submittedName>
        <fullName evidence="1">Uncharacterized protein</fullName>
    </submittedName>
</protein>
<gene>
    <name evidence="1" type="ORF">AAW51_3287</name>
</gene>
<keyword evidence="2" id="KW-1185">Reference proteome</keyword>
<sequence length="42" mass="4597">MKGSRYHEVVDQPALTALLDIDDAATRSRSLRKLVAAVKGML</sequence>